<dbReference type="AlphaFoldDB" id="A0A0Q9WRG1"/>
<sequence>MFLIWLYLLSTLPILLVESKDESFGRGKVKVLFESLQTNCDHDIVEYFHKSPDVETLYTFRVVFNAIIVNNTINGCPIQPKVYFLKNMADPKIIPTFHPIGRYQTNVRIHMSQSPGPYVMEVIWRYNVVNVK</sequence>
<evidence type="ECO:0008006" key="4">
    <source>
        <dbReference type="Google" id="ProtNLM"/>
    </source>
</evidence>
<evidence type="ECO:0000313" key="2">
    <source>
        <dbReference type="EMBL" id="KRF84743.1"/>
    </source>
</evidence>
<protein>
    <recommendedName>
        <fullName evidence="4">MD-2-related lipid-recognition domain-containing protein</fullName>
    </recommendedName>
</protein>
<keyword evidence="1" id="KW-0732">Signal</keyword>
<organism evidence="2 3">
    <name type="scientific">Drosophila virilis</name>
    <name type="common">Fruit fly</name>
    <dbReference type="NCBI Taxonomy" id="7244"/>
    <lineage>
        <taxon>Eukaryota</taxon>
        <taxon>Metazoa</taxon>
        <taxon>Ecdysozoa</taxon>
        <taxon>Arthropoda</taxon>
        <taxon>Hexapoda</taxon>
        <taxon>Insecta</taxon>
        <taxon>Pterygota</taxon>
        <taxon>Neoptera</taxon>
        <taxon>Endopterygota</taxon>
        <taxon>Diptera</taxon>
        <taxon>Brachycera</taxon>
        <taxon>Muscomorpha</taxon>
        <taxon>Ephydroidea</taxon>
        <taxon>Drosophilidae</taxon>
        <taxon>Drosophila</taxon>
    </lineage>
</organism>
<keyword evidence="3" id="KW-1185">Reference proteome</keyword>
<gene>
    <name evidence="2" type="primary">Dvir\GJ25912</name>
    <name evidence="2" type="ORF">Dvir_GJ25912</name>
</gene>
<evidence type="ECO:0000313" key="3">
    <source>
        <dbReference type="Proteomes" id="UP000008792"/>
    </source>
</evidence>
<proteinExistence type="predicted"/>
<dbReference type="EMBL" id="CH940647">
    <property type="protein sequence ID" value="KRF84743.1"/>
    <property type="molecule type" value="Genomic_DNA"/>
</dbReference>
<feature type="chain" id="PRO_5006387073" description="MD-2-related lipid-recognition domain-containing protein" evidence="1">
    <location>
        <begin position="20"/>
        <end position="132"/>
    </location>
</feature>
<dbReference type="InParanoid" id="A0A0Q9WRG1"/>
<name>A0A0Q9WRG1_DROVI</name>
<dbReference type="Proteomes" id="UP000008792">
    <property type="component" value="Unassembled WGS sequence"/>
</dbReference>
<feature type="signal peptide" evidence="1">
    <location>
        <begin position="1"/>
        <end position="19"/>
    </location>
</feature>
<dbReference type="KEGG" id="dvi:26530682"/>
<evidence type="ECO:0000256" key="1">
    <source>
        <dbReference type="SAM" id="SignalP"/>
    </source>
</evidence>
<accession>A0A0Q9WRG1</accession>
<reference evidence="2 3" key="1">
    <citation type="journal article" date="2007" name="Nature">
        <title>Evolution of genes and genomes on the Drosophila phylogeny.</title>
        <authorList>
            <consortium name="Drosophila 12 Genomes Consortium"/>
            <person name="Clark A.G."/>
            <person name="Eisen M.B."/>
            <person name="Smith D.R."/>
            <person name="Bergman C.M."/>
            <person name="Oliver B."/>
            <person name="Markow T.A."/>
            <person name="Kaufman T.C."/>
            <person name="Kellis M."/>
            <person name="Gelbart W."/>
            <person name="Iyer V.N."/>
            <person name="Pollard D.A."/>
            <person name="Sackton T.B."/>
            <person name="Larracuente A.M."/>
            <person name="Singh N.D."/>
            <person name="Abad J.P."/>
            <person name="Abt D.N."/>
            <person name="Adryan B."/>
            <person name="Aguade M."/>
            <person name="Akashi H."/>
            <person name="Anderson W.W."/>
            <person name="Aquadro C.F."/>
            <person name="Ardell D.H."/>
            <person name="Arguello R."/>
            <person name="Artieri C.G."/>
            <person name="Barbash D.A."/>
            <person name="Barker D."/>
            <person name="Barsanti P."/>
            <person name="Batterham P."/>
            <person name="Batzoglou S."/>
            <person name="Begun D."/>
            <person name="Bhutkar A."/>
            <person name="Blanco E."/>
            <person name="Bosak S.A."/>
            <person name="Bradley R.K."/>
            <person name="Brand A.D."/>
            <person name="Brent M.R."/>
            <person name="Brooks A.N."/>
            <person name="Brown R.H."/>
            <person name="Butlin R.K."/>
            <person name="Caggese C."/>
            <person name="Calvi B.R."/>
            <person name="Bernardo de Carvalho A."/>
            <person name="Caspi A."/>
            <person name="Castrezana S."/>
            <person name="Celniker S.E."/>
            <person name="Chang J.L."/>
            <person name="Chapple C."/>
            <person name="Chatterji S."/>
            <person name="Chinwalla A."/>
            <person name="Civetta A."/>
            <person name="Clifton S.W."/>
            <person name="Comeron J.M."/>
            <person name="Costello J.C."/>
            <person name="Coyne J.A."/>
            <person name="Daub J."/>
            <person name="David R.G."/>
            <person name="Delcher A.L."/>
            <person name="Delehaunty K."/>
            <person name="Do C.B."/>
            <person name="Ebling H."/>
            <person name="Edwards K."/>
            <person name="Eickbush T."/>
            <person name="Evans J.D."/>
            <person name="Filipski A."/>
            <person name="Findeiss S."/>
            <person name="Freyhult E."/>
            <person name="Fulton L."/>
            <person name="Fulton R."/>
            <person name="Garcia A.C."/>
            <person name="Gardiner A."/>
            <person name="Garfield D.A."/>
            <person name="Garvin B.E."/>
            <person name="Gibson G."/>
            <person name="Gilbert D."/>
            <person name="Gnerre S."/>
            <person name="Godfrey J."/>
            <person name="Good R."/>
            <person name="Gotea V."/>
            <person name="Gravely B."/>
            <person name="Greenberg A.J."/>
            <person name="Griffiths-Jones S."/>
            <person name="Gross S."/>
            <person name="Guigo R."/>
            <person name="Gustafson E.A."/>
            <person name="Haerty W."/>
            <person name="Hahn M.W."/>
            <person name="Halligan D.L."/>
            <person name="Halpern A.L."/>
            <person name="Halter G.M."/>
            <person name="Han M.V."/>
            <person name="Heger A."/>
            <person name="Hillier L."/>
            <person name="Hinrichs A.S."/>
            <person name="Holmes I."/>
            <person name="Hoskins R.A."/>
            <person name="Hubisz M.J."/>
            <person name="Hultmark D."/>
            <person name="Huntley M.A."/>
            <person name="Jaffe D.B."/>
            <person name="Jagadeeshan S."/>
            <person name="Jeck W.R."/>
            <person name="Johnson J."/>
            <person name="Jones C.D."/>
            <person name="Jordan W.C."/>
            <person name="Karpen G.H."/>
            <person name="Kataoka E."/>
            <person name="Keightley P.D."/>
            <person name="Kheradpour P."/>
            <person name="Kirkness E.F."/>
            <person name="Koerich L.B."/>
            <person name="Kristiansen K."/>
            <person name="Kudrna D."/>
            <person name="Kulathinal R.J."/>
            <person name="Kumar S."/>
            <person name="Kwok R."/>
            <person name="Lander E."/>
            <person name="Langley C.H."/>
            <person name="Lapoint R."/>
            <person name="Lazzaro B.P."/>
            <person name="Lee S.J."/>
            <person name="Levesque L."/>
            <person name="Li R."/>
            <person name="Lin C.F."/>
            <person name="Lin M.F."/>
            <person name="Lindblad-Toh K."/>
            <person name="Llopart A."/>
            <person name="Long M."/>
            <person name="Low L."/>
            <person name="Lozovsky E."/>
            <person name="Lu J."/>
            <person name="Luo M."/>
            <person name="Machado C.A."/>
            <person name="Makalowski W."/>
            <person name="Marzo M."/>
            <person name="Matsuda M."/>
            <person name="Matzkin L."/>
            <person name="McAllister B."/>
            <person name="McBride C.S."/>
            <person name="McKernan B."/>
            <person name="McKernan K."/>
            <person name="Mendez-Lago M."/>
            <person name="Minx P."/>
            <person name="Mollenhauer M.U."/>
            <person name="Montooth K."/>
            <person name="Mount S.M."/>
            <person name="Mu X."/>
            <person name="Myers E."/>
            <person name="Negre B."/>
            <person name="Newfeld S."/>
            <person name="Nielsen R."/>
            <person name="Noor M.A."/>
            <person name="O'Grady P."/>
            <person name="Pachter L."/>
            <person name="Papaceit M."/>
            <person name="Parisi M.J."/>
            <person name="Parisi M."/>
            <person name="Parts L."/>
            <person name="Pedersen J.S."/>
            <person name="Pesole G."/>
            <person name="Phillippy A.M."/>
            <person name="Ponting C.P."/>
            <person name="Pop M."/>
            <person name="Porcelli D."/>
            <person name="Powell J.R."/>
            <person name="Prohaska S."/>
            <person name="Pruitt K."/>
            <person name="Puig M."/>
            <person name="Quesneville H."/>
            <person name="Ram K.R."/>
            <person name="Rand D."/>
            <person name="Rasmussen M.D."/>
            <person name="Reed L.K."/>
            <person name="Reenan R."/>
            <person name="Reily A."/>
            <person name="Remington K.A."/>
            <person name="Rieger T.T."/>
            <person name="Ritchie M.G."/>
            <person name="Robin C."/>
            <person name="Rogers Y.H."/>
            <person name="Rohde C."/>
            <person name="Rozas J."/>
            <person name="Rubenfield M.J."/>
            <person name="Ruiz A."/>
            <person name="Russo S."/>
            <person name="Salzberg S.L."/>
            <person name="Sanchez-Gracia A."/>
            <person name="Saranga D.J."/>
            <person name="Sato H."/>
            <person name="Schaeffer S.W."/>
            <person name="Schatz M.C."/>
            <person name="Schlenke T."/>
            <person name="Schwartz R."/>
            <person name="Segarra C."/>
            <person name="Singh R.S."/>
            <person name="Sirot L."/>
            <person name="Sirota M."/>
            <person name="Sisneros N.B."/>
            <person name="Smith C.D."/>
            <person name="Smith T.F."/>
            <person name="Spieth J."/>
            <person name="Stage D.E."/>
            <person name="Stark A."/>
            <person name="Stephan W."/>
            <person name="Strausberg R.L."/>
            <person name="Strempel S."/>
            <person name="Sturgill D."/>
            <person name="Sutton G."/>
            <person name="Sutton G.G."/>
            <person name="Tao W."/>
            <person name="Teichmann S."/>
            <person name="Tobari Y.N."/>
            <person name="Tomimura Y."/>
            <person name="Tsolas J.M."/>
            <person name="Valente V.L."/>
            <person name="Venter E."/>
            <person name="Venter J.C."/>
            <person name="Vicario S."/>
            <person name="Vieira F.G."/>
            <person name="Vilella A.J."/>
            <person name="Villasante A."/>
            <person name="Walenz B."/>
            <person name="Wang J."/>
            <person name="Wasserman M."/>
            <person name="Watts T."/>
            <person name="Wilson D."/>
            <person name="Wilson R.K."/>
            <person name="Wing R.A."/>
            <person name="Wolfner M.F."/>
            <person name="Wong A."/>
            <person name="Wong G.K."/>
            <person name="Wu C.I."/>
            <person name="Wu G."/>
            <person name="Yamamoto D."/>
            <person name="Yang H.P."/>
            <person name="Yang S.P."/>
            <person name="Yorke J.A."/>
            <person name="Yoshida K."/>
            <person name="Zdobnov E."/>
            <person name="Zhang P."/>
            <person name="Zhang Y."/>
            <person name="Zimin A.V."/>
            <person name="Baldwin J."/>
            <person name="Abdouelleil A."/>
            <person name="Abdulkadir J."/>
            <person name="Abebe A."/>
            <person name="Abera B."/>
            <person name="Abreu J."/>
            <person name="Acer S.C."/>
            <person name="Aftuck L."/>
            <person name="Alexander A."/>
            <person name="An P."/>
            <person name="Anderson E."/>
            <person name="Anderson S."/>
            <person name="Arachi H."/>
            <person name="Azer M."/>
            <person name="Bachantsang P."/>
            <person name="Barry A."/>
            <person name="Bayul T."/>
            <person name="Berlin A."/>
            <person name="Bessette D."/>
            <person name="Bloom T."/>
            <person name="Blye J."/>
            <person name="Boguslavskiy L."/>
            <person name="Bonnet C."/>
            <person name="Boukhgalter B."/>
            <person name="Bourzgui I."/>
            <person name="Brown A."/>
            <person name="Cahill P."/>
            <person name="Channer S."/>
            <person name="Cheshatsang Y."/>
            <person name="Chuda L."/>
            <person name="Citroen M."/>
            <person name="Collymore A."/>
            <person name="Cooke P."/>
            <person name="Costello M."/>
            <person name="D'Aco K."/>
            <person name="Daza R."/>
            <person name="De Haan G."/>
            <person name="DeGray S."/>
            <person name="DeMaso C."/>
            <person name="Dhargay N."/>
            <person name="Dooley K."/>
            <person name="Dooley E."/>
            <person name="Doricent M."/>
            <person name="Dorje P."/>
            <person name="Dorjee K."/>
            <person name="Dupes A."/>
            <person name="Elong R."/>
            <person name="Falk J."/>
            <person name="Farina A."/>
            <person name="Faro S."/>
            <person name="Ferguson D."/>
            <person name="Fisher S."/>
            <person name="Foley C.D."/>
            <person name="Franke A."/>
            <person name="Friedrich D."/>
            <person name="Gadbois L."/>
            <person name="Gearin G."/>
            <person name="Gearin C.R."/>
            <person name="Giannoukos G."/>
            <person name="Goode T."/>
            <person name="Graham J."/>
            <person name="Grandbois E."/>
            <person name="Grewal S."/>
            <person name="Gyaltsen K."/>
            <person name="Hafez N."/>
            <person name="Hagos B."/>
            <person name="Hall J."/>
            <person name="Henson C."/>
            <person name="Hollinger A."/>
            <person name="Honan T."/>
            <person name="Huard M.D."/>
            <person name="Hughes L."/>
            <person name="Hurhula B."/>
            <person name="Husby M.E."/>
            <person name="Kamat A."/>
            <person name="Kanga B."/>
            <person name="Kashin S."/>
            <person name="Khazanovich D."/>
            <person name="Kisner P."/>
            <person name="Lance K."/>
            <person name="Lara M."/>
            <person name="Lee W."/>
            <person name="Lennon N."/>
            <person name="Letendre F."/>
            <person name="LeVine R."/>
            <person name="Lipovsky A."/>
            <person name="Liu X."/>
            <person name="Liu J."/>
            <person name="Liu S."/>
            <person name="Lokyitsang T."/>
            <person name="Lokyitsang Y."/>
            <person name="Lubonja R."/>
            <person name="Lui A."/>
            <person name="MacDonald P."/>
            <person name="Magnisalis V."/>
            <person name="Maru K."/>
            <person name="Matthews C."/>
            <person name="McCusker W."/>
            <person name="McDonough S."/>
            <person name="Mehta T."/>
            <person name="Meldrim J."/>
            <person name="Meneus L."/>
            <person name="Mihai O."/>
            <person name="Mihalev A."/>
            <person name="Mihova T."/>
            <person name="Mittelman R."/>
            <person name="Mlenga V."/>
            <person name="Montmayeur A."/>
            <person name="Mulrain L."/>
            <person name="Navidi A."/>
            <person name="Naylor J."/>
            <person name="Negash T."/>
            <person name="Nguyen T."/>
            <person name="Nguyen N."/>
            <person name="Nicol R."/>
            <person name="Norbu C."/>
            <person name="Norbu N."/>
            <person name="Novod N."/>
            <person name="O'Neill B."/>
            <person name="Osman S."/>
            <person name="Markiewicz E."/>
            <person name="Oyono O.L."/>
            <person name="Patti C."/>
            <person name="Phunkhang P."/>
            <person name="Pierre F."/>
            <person name="Priest M."/>
            <person name="Raghuraman S."/>
            <person name="Rege F."/>
            <person name="Reyes R."/>
            <person name="Rise C."/>
            <person name="Rogov P."/>
            <person name="Ross K."/>
            <person name="Ryan E."/>
            <person name="Settipalli S."/>
            <person name="Shea T."/>
            <person name="Sherpa N."/>
            <person name="Shi L."/>
            <person name="Shih D."/>
            <person name="Sparrow T."/>
            <person name="Spaulding J."/>
            <person name="Stalker J."/>
            <person name="Stange-Thomann N."/>
            <person name="Stavropoulos S."/>
            <person name="Stone C."/>
            <person name="Strader C."/>
            <person name="Tesfaye S."/>
            <person name="Thomson T."/>
            <person name="Thoulutsang Y."/>
            <person name="Thoulutsang D."/>
            <person name="Topham K."/>
            <person name="Topping I."/>
            <person name="Tsamla T."/>
            <person name="Vassiliev H."/>
            <person name="Vo A."/>
            <person name="Wangchuk T."/>
            <person name="Wangdi T."/>
            <person name="Weiand M."/>
            <person name="Wilkinson J."/>
            <person name="Wilson A."/>
            <person name="Yadav S."/>
            <person name="Young G."/>
            <person name="Yu Q."/>
            <person name="Zembek L."/>
            <person name="Zhong D."/>
            <person name="Zimmer A."/>
            <person name="Zwirko Z."/>
            <person name="Jaffe D.B."/>
            <person name="Alvarez P."/>
            <person name="Brockman W."/>
            <person name="Butler J."/>
            <person name="Chin C."/>
            <person name="Gnerre S."/>
            <person name="Grabherr M."/>
            <person name="Kleber M."/>
            <person name="Mauceli E."/>
            <person name="MacCallum I."/>
        </authorList>
    </citation>
    <scope>NUCLEOTIDE SEQUENCE [LARGE SCALE GENOMIC DNA]</scope>
    <source>
        <strain evidence="3">Tucson 15010-1051.87</strain>
    </source>
</reference>